<proteinExistence type="predicted"/>
<comment type="caution">
    <text evidence="2">The sequence shown here is derived from an EMBL/GenBank/DDBJ whole genome shotgun (WGS) entry which is preliminary data.</text>
</comment>
<evidence type="ECO:0000313" key="2">
    <source>
        <dbReference type="EMBL" id="HIR61174.1"/>
    </source>
</evidence>
<evidence type="ECO:0000256" key="1">
    <source>
        <dbReference type="SAM" id="Phobius"/>
    </source>
</evidence>
<reference evidence="2" key="1">
    <citation type="submission" date="2020-10" db="EMBL/GenBank/DDBJ databases">
        <authorList>
            <person name="Gilroy R."/>
        </authorList>
    </citation>
    <scope>NUCLEOTIDE SEQUENCE</scope>
    <source>
        <strain evidence="2">CHK189-12415</strain>
    </source>
</reference>
<gene>
    <name evidence="2" type="ORF">IAB37_06350</name>
</gene>
<feature type="transmembrane region" description="Helical" evidence="1">
    <location>
        <begin position="12"/>
        <end position="33"/>
    </location>
</feature>
<feature type="transmembrane region" description="Helical" evidence="1">
    <location>
        <begin position="71"/>
        <end position="95"/>
    </location>
</feature>
<feature type="non-terminal residue" evidence="2">
    <location>
        <position position="159"/>
    </location>
</feature>
<dbReference type="SUPFAM" id="SSF103473">
    <property type="entry name" value="MFS general substrate transporter"/>
    <property type="match status" value="1"/>
</dbReference>
<dbReference type="AlphaFoldDB" id="A0A9D1DYK3"/>
<name>A0A9D1DYK3_9FIRM</name>
<sequence length="159" mass="16803">MSTRLTANHTIIACFIGYIVQAVVNNFAPLLFLTFQSDYGVPLGQIAMLTAINFTVQLVTDAVSPAVIKRVGYRAAAVTAHFLAAAGILLMAFLPEVMPPFAGLLLASCIYAVGGGLIEVIISPIVQSCPGDKKEAAMSLLHSFYCWGHLGVVLISSGF</sequence>
<feature type="transmembrane region" description="Helical" evidence="1">
    <location>
        <begin position="39"/>
        <end position="59"/>
    </location>
</feature>
<keyword evidence="1" id="KW-0472">Membrane</keyword>
<protein>
    <submittedName>
        <fullName evidence="2">MFS transporter</fullName>
    </submittedName>
</protein>
<dbReference type="EMBL" id="DVHA01000201">
    <property type="protein sequence ID" value="HIR61174.1"/>
    <property type="molecule type" value="Genomic_DNA"/>
</dbReference>
<keyword evidence="1" id="KW-1133">Transmembrane helix</keyword>
<evidence type="ECO:0000313" key="3">
    <source>
        <dbReference type="Proteomes" id="UP000824241"/>
    </source>
</evidence>
<keyword evidence="1" id="KW-0812">Transmembrane</keyword>
<dbReference type="InterPro" id="IPR036259">
    <property type="entry name" value="MFS_trans_sf"/>
</dbReference>
<dbReference type="Proteomes" id="UP000824241">
    <property type="component" value="Unassembled WGS sequence"/>
</dbReference>
<accession>A0A9D1DYK3</accession>
<dbReference type="Gene3D" id="1.20.1250.20">
    <property type="entry name" value="MFS general substrate transporter like domains"/>
    <property type="match status" value="1"/>
</dbReference>
<feature type="transmembrane region" description="Helical" evidence="1">
    <location>
        <begin position="138"/>
        <end position="157"/>
    </location>
</feature>
<feature type="transmembrane region" description="Helical" evidence="1">
    <location>
        <begin position="101"/>
        <end position="126"/>
    </location>
</feature>
<reference evidence="2" key="2">
    <citation type="journal article" date="2021" name="PeerJ">
        <title>Extensive microbial diversity within the chicken gut microbiome revealed by metagenomics and culture.</title>
        <authorList>
            <person name="Gilroy R."/>
            <person name="Ravi A."/>
            <person name="Getino M."/>
            <person name="Pursley I."/>
            <person name="Horton D.L."/>
            <person name="Alikhan N.F."/>
            <person name="Baker D."/>
            <person name="Gharbi K."/>
            <person name="Hall N."/>
            <person name="Watson M."/>
            <person name="Adriaenssens E.M."/>
            <person name="Foster-Nyarko E."/>
            <person name="Jarju S."/>
            <person name="Secka A."/>
            <person name="Antonio M."/>
            <person name="Oren A."/>
            <person name="Chaudhuri R.R."/>
            <person name="La Ragione R."/>
            <person name="Hildebrand F."/>
            <person name="Pallen M.J."/>
        </authorList>
    </citation>
    <scope>NUCLEOTIDE SEQUENCE</scope>
    <source>
        <strain evidence="2">CHK189-12415</strain>
    </source>
</reference>
<organism evidence="2 3">
    <name type="scientific">Candidatus Faecivivens stercoravium</name>
    <dbReference type="NCBI Taxonomy" id="2840803"/>
    <lineage>
        <taxon>Bacteria</taxon>
        <taxon>Bacillati</taxon>
        <taxon>Bacillota</taxon>
        <taxon>Clostridia</taxon>
        <taxon>Eubacteriales</taxon>
        <taxon>Oscillospiraceae</taxon>
        <taxon>Oscillospiraceae incertae sedis</taxon>
        <taxon>Candidatus Faecivivens</taxon>
    </lineage>
</organism>